<evidence type="ECO:0000313" key="1">
    <source>
        <dbReference type="EMBL" id="KPL87556.1"/>
    </source>
</evidence>
<dbReference type="Proteomes" id="UP000050277">
    <property type="component" value="Unassembled WGS sequence"/>
</dbReference>
<keyword evidence="2" id="KW-1185">Reference proteome</keyword>
<comment type="caution">
    <text evidence="1">The sequence shown here is derived from an EMBL/GenBank/DDBJ whole genome shotgun (WGS) entry which is preliminary data.</text>
</comment>
<dbReference type="AlphaFoldDB" id="A0A0P6Y4D6"/>
<organism evidence="1 2">
    <name type="scientific">Herpetosiphon geysericola</name>
    <dbReference type="NCBI Taxonomy" id="70996"/>
    <lineage>
        <taxon>Bacteria</taxon>
        <taxon>Bacillati</taxon>
        <taxon>Chloroflexota</taxon>
        <taxon>Chloroflexia</taxon>
        <taxon>Herpetosiphonales</taxon>
        <taxon>Herpetosiphonaceae</taxon>
        <taxon>Herpetosiphon</taxon>
    </lineage>
</organism>
<gene>
    <name evidence="1" type="ORF">SE18_10865</name>
</gene>
<sequence length="410" mass="46938">MIDFSEGELQRIQDELYRSGYPLEHRVAAICRAAIRGPELGSGSFQHRDDGYYRRLPDDTWEHVPTPFLSYPAWPHADSMWSAQRVVYRDTRQPTGHPAVWREVDREATFQCFAHVGFDDTDDATISLETQMLIECKHREQVMLVGFIDDDRPQTVFPILSPLAHTRLIKSIARQIPQPFAHIPRVIPSALEKKDKTGWHSYKENLVYNAAGSLYDYLTHRWSGWAGHEIHPFLHEQGLWQQVESQLDSPYFSLGSWMYHHVTEEQYRAFNATHAQWNSIPPVVLTVPIVCVDMPLYQVSVAHDGTLGELMPTQAMIVEERVQAWPTPCLSALVPDQVGYRPTTAAPVLIVHRDGLMDIFCRVATWVTAWHEALDEGRADPSLVAAWPLEEALWNAYYLHRAGIHDLDDA</sequence>
<dbReference type="STRING" id="70996.SE18_10865"/>
<dbReference type="EMBL" id="LGKP01000018">
    <property type="protein sequence ID" value="KPL87556.1"/>
    <property type="molecule type" value="Genomic_DNA"/>
</dbReference>
<dbReference type="RefSeq" id="WP_054534477.1">
    <property type="nucleotide sequence ID" value="NZ_LGKP01000018.1"/>
</dbReference>
<proteinExistence type="predicted"/>
<evidence type="ECO:0000313" key="2">
    <source>
        <dbReference type="Proteomes" id="UP000050277"/>
    </source>
</evidence>
<accession>A0A0P6Y4D6</accession>
<protein>
    <submittedName>
        <fullName evidence="1">Uncharacterized protein</fullName>
    </submittedName>
</protein>
<reference evidence="1 2" key="1">
    <citation type="submission" date="2015-07" db="EMBL/GenBank/DDBJ databases">
        <title>Whole genome sequence of Herpetosiphon geysericola DSM 7119.</title>
        <authorList>
            <person name="Hemp J."/>
            <person name="Ward L.M."/>
            <person name="Pace L.A."/>
            <person name="Fischer W.W."/>
        </authorList>
    </citation>
    <scope>NUCLEOTIDE SEQUENCE [LARGE SCALE GENOMIC DNA]</scope>
    <source>
        <strain evidence="1 2">DSM 7119</strain>
    </source>
</reference>
<name>A0A0P6Y4D6_9CHLR</name>